<keyword evidence="3" id="KW-1185">Reference proteome</keyword>
<evidence type="ECO:0000313" key="3">
    <source>
        <dbReference type="Proteomes" id="UP001055093"/>
    </source>
</evidence>
<keyword evidence="1" id="KW-0732">Signal</keyword>
<evidence type="ECO:0000256" key="1">
    <source>
        <dbReference type="SAM" id="SignalP"/>
    </source>
</evidence>
<dbReference type="Proteomes" id="UP001055093">
    <property type="component" value="Unassembled WGS sequence"/>
</dbReference>
<accession>A0ABQ4UUA4</accession>
<feature type="chain" id="PRO_5046341283" evidence="1">
    <location>
        <begin position="21"/>
        <end position="125"/>
    </location>
</feature>
<dbReference type="RefSeq" id="WP_137828698.1">
    <property type="nucleotide sequence ID" value="NZ_BPRE01000006.1"/>
</dbReference>
<comment type="caution">
    <text evidence="2">The sequence shown here is derived from an EMBL/GenBank/DDBJ whole genome shotgun (WGS) entry which is preliminary data.</text>
</comment>
<organism evidence="2 3">
    <name type="scientific">Methylorubrum suomiense</name>
    <dbReference type="NCBI Taxonomy" id="144191"/>
    <lineage>
        <taxon>Bacteria</taxon>
        <taxon>Pseudomonadati</taxon>
        <taxon>Pseudomonadota</taxon>
        <taxon>Alphaproteobacteria</taxon>
        <taxon>Hyphomicrobiales</taxon>
        <taxon>Methylobacteriaceae</taxon>
        <taxon>Methylorubrum</taxon>
    </lineage>
</organism>
<dbReference type="EMBL" id="BPRE01000006">
    <property type="protein sequence ID" value="GJE75807.1"/>
    <property type="molecule type" value="Genomic_DNA"/>
</dbReference>
<feature type="signal peptide" evidence="1">
    <location>
        <begin position="1"/>
        <end position="20"/>
    </location>
</feature>
<gene>
    <name evidence="2" type="ORF">BGCPKDLD_2394</name>
</gene>
<reference evidence="2" key="2">
    <citation type="submission" date="2021-08" db="EMBL/GenBank/DDBJ databases">
        <authorList>
            <person name="Tani A."/>
            <person name="Ola A."/>
            <person name="Ogura Y."/>
            <person name="Katsura K."/>
            <person name="Hayashi T."/>
        </authorList>
    </citation>
    <scope>NUCLEOTIDE SEQUENCE</scope>
    <source>
        <strain evidence="2">DSM 14458</strain>
    </source>
</reference>
<protein>
    <submittedName>
        <fullName evidence="2">Uncharacterized protein</fullName>
    </submittedName>
</protein>
<proteinExistence type="predicted"/>
<name>A0ABQ4UUA4_9HYPH</name>
<sequence>MRMRAALCLAPLLWSASAAAQERPQDKPQELPQGRPLVIPQAEGERHGKVFGRALACGVPRERVDAAITAGRTRMQAAVGRALTDERYLLSLDDAMRLETSLPAPSPAACEKGIAAFERFEKTAP</sequence>
<reference evidence="2" key="1">
    <citation type="journal article" date="2021" name="Front. Microbiol.">
        <title>Comprehensive Comparative Genomics and Phenotyping of Methylobacterium Species.</title>
        <authorList>
            <person name="Alessa O."/>
            <person name="Ogura Y."/>
            <person name="Fujitani Y."/>
            <person name="Takami H."/>
            <person name="Hayashi T."/>
            <person name="Sahin N."/>
            <person name="Tani A."/>
        </authorList>
    </citation>
    <scope>NUCLEOTIDE SEQUENCE</scope>
    <source>
        <strain evidence="2">DSM 14458</strain>
    </source>
</reference>
<evidence type="ECO:0000313" key="2">
    <source>
        <dbReference type="EMBL" id="GJE75807.1"/>
    </source>
</evidence>